<comment type="caution">
    <text evidence="2">The sequence shown here is derived from an EMBL/GenBank/DDBJ whole genome shotgun (WGS) entry which is preliminary data.</text>
</comment>
<accession>A0AB34JK32</accession>
<evidence type="ECO:0000313" key="3">
    <source>
        <dbReference type="Proteomes" id="UP001515480"/>
    </source>
</evidence>
<gene>
    <name evidence="2" type="ORF">AB1Y20_017298</name>
</gene>
<dbReference type="SUPFAM" id="SSF56672">
    <property type="entry name" value="DNA/RNA polymerases"/>
    <property type="match status" value="1"/>
</dbReference>
<name>A0AB34JK32_PRYPA</name>
<protein>
    <recommendedName>
        <fullName evidence="1">Mutator-like transposase domain-containing protein</fullName>
    </recommendedName>
</protein>
<dbReference type="AlphaFoldDB" id="A0AB34JK32"/>
<dbReference type="Pfam" id="PF20700">
    <property type="entry name" value="Mutator"/>
    <property type="match status" value="1"/>
</dbReference>
<evidence type="ECO:0000259" key="1">
    <source>
        <dbReference type="Pfam" id="PF20700"/>
    </source>
</evidence>
<dbReference type="InterPro" id="IPR049012">
    <property type="entry name" value="Mutator_transp_dom"/>
</dbReference>
<keyword evidence="3" id="KW-1185">Reference proteome</keyword>
<dbReference type="EMBL" id="JBGBPQ010000006">
    <property type="protein sequence ID" value="KAL1522306.1"/>
    <property type="molecule type" value="Genomic_DNA"/>
</dbReference>
<dbReference type="PANTHER" id="PTHR48144">
    <property type="entry name" value="DNA-DIRECTED DNA POLYMERASE"/>
    <property type="match status" value="1"/>
</dbReference>
<dbReference type="PANTHER" id="PTHR48144:SF2">
    <property type="entry name" value="DNA-DIRECTED DNA POLYMERASE"/>
    <property type="match status" value="1"/>
</dbReference>
<dbReference type="InterPro" id="IPR043502">
    <property type="entry name" value="DNA/RNA_pol_sf"/>
</dbReference>
<sequence length="401" mass="44867">MKPGKAMNAPDGYGVAIGGRTGKVVMTAYRTKVGVHKNHTGSSGSMEPAMGAEIVVRLGTEKTGVVVGELCMDLDSKTPKEVMAQVKAAQVTSPWLLVPSQRHDPNHFVKALRKRFMKVKKLVHATNVFPPATQRHLGDEVAMAIHQHRGSKGGASKLKAAIENVFQHAFNDHSRCREFFNCPCAPDEKGEVKRVISKYKDGKWLNEVMINRVRPYIMEKCLRMLFAPRRLLLLLSLQLAECERLAEDLGVEIDYQDTDSMHLPMDQVAVLGSEFQKLYNRVLIGEEMGQFHVDFAFENANPQGEIRAIHSIFLGKKSYIDKLCDDAGHIEFHIRMKGIPNGSIWHVVREQYDGDPMALYRDLYGGKPVEFDLNKGSCAFKTGKDHSTSTVAMKRTVCFPV</sequence>
<dbReference type="Proteomes" id="UP001515480">
    <property type="component" value="Unassembled WGS sequence"/>
</dbReference>
<organism evidence="2 3">
    <name type="scientific">Prymnesium parvum</name>
    <name type="common">Toxic golden alga</name>
    <dbReference type="NCBI Taxonomy" id="97485"/>
    <lineage>
        <taxon>Eukaryota</taxon>
        <taxon>Haptista</taxon>
        <taxon>Haptophyta</taxon>
        <taxon>Prymnesiophyceae</taxon>
        <taxon>Prymnesiales</taxon>
        <taxon>Prymnesiaceae</taxon>
        <taxon>Prymnesium</taxon>
    </lineage>
</organism>
<proteinExistence type="predicted"/>
<feature type="domain" description="Mutator-like transposase" evidence="1">
    <location>
        <begin position="6"/>
        <end position="178"/>
    </location>
</feature>
<reference evidence="2 3" key="1">
    <citation type="journal article" date="2024" name="Science">
        <title>Giant polyketide synthase enzymes in the biosynthesis of giant marine polyether toxins.</title>
        <authorList>
            <person name="Fallon T.R."/>
            <person name="Shende V.V."/>
            <person name="Wierzbicki I.H."/>
            <person name="Pendleton A.L."/>
            <person name="Watervoot N.F."/>
            <person name="Auber R.P."/>
            <person name="Gonzalez D.J."/>
            <person name="Wisecaver J.H."/>
            <person name="Moore B.S."/>
        </authorList>
    </citation>
    <scope>NUCLEOTIDE SEQUENCE [LARGE SCALE GENOMIC DNA]</scope>
    <source>
        <strain evidence="2 3">12B1</strain>
    </source>
</reference>
<evidence type="ECO:0000313" key="2">
    <source>
        <dbReference type="EMBL" id="KAL1522306.1"/>
    </source>
</evidence>